<evidence type="ECO:0000256" key="6">
    <source>
        <dbReference type="ARBA" id="ARBA00022968"/>
    </source>
</evidence>
<evidence type="ECO:0000256" key="7">
    <source>
        <dbReference type="ARBA" id="ARBA00022989"/>
    </source>
</evidence>
<dbReference type="Pfam" id="PF01762">
    <property type="entry name" value="Galactosyl_T"/>
    <property type="match status" value="1"/>
</dbReference>
<evidence type="ECO:0000313" key="11">
    <source>
        <dbReference type="EMBL" id="EGT35563.1"/>
    </source>
</evidence>
<organism evidence="12">
    <name type="scientific">Caenorhabditis brenneri</name>
    <name type="common">Nematode worm</name>
    <dbReference type="NCBI Taxonomy" id="135651"/>
    <lineage>
        <taxon>Eukaryota</taxon>
        <taxon>Metazoa</taxon>
        <taxon>Ecdysozoa</taxon>
        <taxon>Nematoda</taxon>
        <taxon>Chromadorea</taxon>
        <taxon>Rhabditida</taxon>
        <taxon>Rhabditina</taxon>
        <taxon>Rhabditomorpha</taxon>
        <taxon>Rhabditoidea</taxon>
        <taxon>Rhabditidae</taxon>
        <taxon>Peloderinae</taxon>
        <taxon>Caenorhabditis</taxon>
    </lineage>
</organism>
<dbReference type="STRING" id="135651.G0NQC2"/>
<dbReference type="GO" id="GO:0006493">
    <property type="term" value="P:protein O-linked glycosylation"/>
    <property type="evidence" value="ECO:0007669"/>
    <property type="project" value="TreeGrafter"/>
</dbReference>
<evidence type="ECO:0000256" key="4">
    <source>
        <dbReference type="ARBA" id="ARBA00022679"/>
    </source>
</evidence>
<dbReference type="InParanoid" id="G0NQC2"/>
<dbReference type="GO" id="GO:0016758">
    <property type="term" value="F:hexosyltransferase activity"/>
    <property type="evidence" value="ECO:0007669"/>
    <property type="project" value="InterPro"/>
</dbReference>
<dbReference type="HOGENOM" id="CLU_1205678_0_0_1"/>
<keyword evidence="12" id="KW-1185">Reference proteome</keyword>
<evidence type="ECO:0000256" key="2">
    <source>
        <dbReference type="ARBA" id="ARBA00008661"/>
    </source>
</evidence>
<keyword evidence="6" id="KW-0735">Signal-anchor</keyword>
<keyword evidence="8 10" id="KW-0333">Golgi apparatus</keyword>
<sequence>MCFSEKLSREDRECIRREWREMGLGGIIDTKTRKIIMEEAELYDDMVVTDLEDTYEGLVFKSLSLLLYAVSKVPSARIIGKIDEDVMFFPDLFTSLIDQGVIEADGNNIYGYKVEAGAPASKDYGAIKASKTSYGCPKYPEFLAGPIYLMTRTAAQGVVKATRHRNFLVSEDTLITGILADDIGAKRVQLPYLHMFPDTPRDKKERLLAWHTKLENDHYLRFFEQWKGNL</sequence>
<dbReference type="PANTHER" id="PTHR11214:SF391">
    <property type="entry name" value="BETA-1,3-GALACTOSYLTRANSFERASE BRE-2-RELATED"/>
    <property type="match status" value="1"/>
</dbReference>
<dbReference type="GO" id="GO:0000139">
    <property type="term" value="C:Golgi membrane"/>
    <property type="evidence" value="ECO:0007669"/>
    <property type="project" value="UniProtKB-SubCell"/>
</dbReference>
<evidence type="ECO:0000256" key="8">
    <source>
        <dbReference type="ARBA" id="ARBA00023034"/>
    </source>
</evidence>
<proteinExistence type="inferred from homology"/>
<dbReference type="eggNOG" id="KOG2287">
    <property type="taxonomic scope" value="Eukaryota"/>
</dbReference>
<accession>G0NQC2</accession>
<comment type="similarity">
    <text evidence="2 10">Belongs to the glycosyltransferase 31 family.</text>
</comment>
<protein>
    <recommendedName>
        <fullName evidence="10">Hexosyltransferase</fullName>
        <ecNumber evidence="10">2.4.1.-</ecNumber>
    </recommendedName>
</protein>
<evidence type="ECO:0000256" key="10">
    <source>
        <dbReference type="RuleBase" id="RU363063"/>
    </source>
</evidence>
<evidence type="ECO:0000256" key="3">
    <source>
        <dbReference type="ARBA" id="ARBA00022676"/>
    </source>
</evidence>
<evidence type="ECO:0000256" key="1">
    <source>
        <dbReference type="ARBA" id="ARBA00004323"/>
    </source>
</evidence>
<reference evidence="12" key="1">
    <citation type="submission" date="2011-07" db="EMBL/GenBank/DDBJ databases">
        <authorList>
            <consortium name="Caenorhabditis brenneri Sequencing and Analysis Consortium"/>
            <person name="Wilson R.K."/>
        </authorList>
    </citation>
    <scope>NUCLEOTIDE SEQUENCE [LARGE SCALE GENOMIC DNA]</scope>
    <source>
        <strain evidence="12">PB2801</strain>
    </source>
</reference>
<evidence type="ECO:0000256" key="9">
    <source>
        <dbReference type="ARBA" id="ARBA00023136"/>
    </source>
</evidence>
<keyword evidence="9" id="KW-0472">Membrane</keyword>
<dbReference type="OMA" id="ECIRREW"/>
<gene>
    <name evidence="11" type="ORF">CAEBREN_10593</name>
</gene>
<comment type="subcellular location">
    <subcellularLocation>
        <location evidence="1 10">Golgi apparatus membrane</location>
        <topology evidence="1 10">Single-pass type II membrane protein</topology>
    </subcellularLocation>
</comment>
<keyword evidence="5" id="KW-0812">Transmembrane</keyword>
<dbReference type="AlphaFoldDB" id="G0NQC2"/>
<dbReference type="EMBL" id="GL379924">
    <property type="protein sequence ID" value="EGT35563.1"/>
    <property type="molecule type" value="Genomic_DNA"/>
</dbReference>
<name>G0NQC2_CAEBE</name>
<dbReference type="OrthoDB" id="6086505at2759"/>
<keyword evidence="4" id="KW-0808">Transferase</keyword>
<evidence type="ECO:0000256" key="5">
    <source>
        <dbReference type="ARBA" id="ARBA00022692"/>
    </source>
</evidence>
<dbReference type="EC" id="2.4.1.-" evidence="10"/>
<keyword evidence="7" id="KW-1133">Transmembrane helix</keyword>
<evidence type="ECO:0000313" key="12">
    <source>
        <dbReference type="Proteomes" id="UP000008068"/>
    </source>
</evidence>
<dbReference type="InterPro" id="IPR002659">
    <property type="entry name" value="Glyco_trans_31"/>
</dbReference>
<dbReference type="Proteomes" id="UP000008068">
    <property type="component" value="Unassembled WGS sequence"/>
</dbReference>
<keyword evidence="3 10" id="KW-0328">Glycosyltransferase</keyword>
<dbReference type="PANTHER" id="PTHR11214">
    <property type="entry name" value="BETA-1,3-N-ACETYLGLUCOSAMINYLTRANSFERASE"/>
    <property type="match status" value="1"/>
</dbReference>